<feature type="region of interest" description="Disordered" evidence="1">
    <location>
        <begin position="149"/>
        <end position="190"/>
    </location>
</feature>
<keyword evidence="2" id="KW-1133">Transmembrane helix</keyword>
<dbReference type="PANTHER" id="PTHR34379:SF15">
    <property type="entry name" value="PROTEIN, PUTATIVE-RELATED"/>
    <property type="match status" value="1"/>
</dbReference>
<evidence type="ECO:0000313" key="4">
    <source>
        <dbReference type="RefSeq" id="XP_015880996.3"/>
    </source>
</evidence>
<proteinExistence type="predicted"/>
<dbReference type="AlphaFoldDB" id="A0A6P4A5G0"/>
<dbReference type="InterPro" id="IPR040411">
    <property type="entry name" value="At5g23160-like"/>
</dbReference>
<evidence type="ECO:0000256" key="2">
    <source>
        <dbReference type="SAM" id="Phobius"/>
    </source>
</evidence>
<dbReference type="KEGG" id="zju:107416960"/>
<feature type="transmembrane region" description="Helical" evidence="2">
    <location>
        <begin position="201"/>
        <end position="229"/>
    </location>
</feature>
<sequence>MKTVSRNKFLHCFRPMIDMDVMLDSKSVVDRSADLGCTCITPENQKGMKVSPTKSAFSNSGCSMNSENSITLQPQKRSFSRVIKAVFFETILAKRVRDRKGSRSNIMLLSKSSRQRSSDSDSDELMNLSPANSNFQFQEIETKMGLFHSSTSLSNSTPEPKISSRNSVKQKLEKQRNHQHREPETKSEETNKRCSVLNSGLFLLLISLTVTVLWGRICAILFTSIWFYFLSCWSPENLRCRRTESVRKWPEERESKGYKKRVIMEGLLQRKHSSSRDSIKVLT</sequence>
<accession>A0A6P4A5G0</accession>
<evidence type="ECO:0000256" key="1">
    <source>
        <dbReference type="SAM" id="MobiDB-lite"/>
    </source>
</evidence>
<dbReference type="RefSeq" id="XP_015880996.3">
    <property type="nucleotide sequence ID" value="XM_016025510.4"/>
</dbReference>
<organism evidence="3 4">
    <name type="scientific">Ziziphus jujuba</name>
    <name type="common">Chinese jujube</name>
    <name type="synonym">Ziziphus sativa</name>
    <dbReference type="NCBI Taxonomy" id="326968"/>
    <lineage>
        <taxon>Eukaryota</taxon>
        <taxon>Viridiplantae</taxon>
        <taxon>Streptophyta</taxon>
        <taxon>Embryophyta</taxon>
        <taxon>Tracheophyta</taxon>
        <taxon>Spermatophyta</taxon>
        <taxon>Magnoliopsida</taxon>
        <taxon>eudicotyledons</taxon>
        <taxon>Gunneridae</taxon>
        <taxon>Pentapetalae</taxon>
        <taxon>rosids</taxon>
        <taxon>fabids</taxon>
        <taxon>Rosales</taxon>
        <taxon>Rhamnaceae</taxon>
        <taxon>Paliureae</taxon>
        <taxon>Ziziphus</taxon>
    </lineage>
</organism>
<protein>
    <submittedName>
        <fullName evidence="4">Uncharacterized protein At5g23160-like</fullName>
    </submittedName>
</protein>
<feature type="compositionally biased region" description="Basic and acidic residues" evidence="1">
    <location>
        <begin position="170"/>
        <end position="190"/>
    </location>
</feature>
<dbReference type="InParanoid" id="A0A6P4A5G0"/>
<gene>
    <name evidence="4" type="primary">LOC107416960</name>
</gene>
<keyword evidence="2" id="KW-0812">Transmembrane</keyword>
<name>A0A6P4A5G0_ZIZJJ</name>
<dbReference type="PANTHER" id="PTHR34379">
    <property type="entry name" value="OS07G0553800 PROTEIN"/>
    <property type="match status" value="1"/>
</dbReference>
<keyword evidence="3" id="KW-1185">Reference proteome</keyword>
<dbReference type="GeneID" id="107416960"/>
<reference evidence="4" key="1">
    <citation type="submission" date="2025-08" db="UniProtKB">
        <authorList>
            <consortium name="RefSeq"/>
        </authorList>
    </citation>
    <scope>IDENTIFICATION</scope>
    <source>
        <tissue evidence="4">Seedling</tissue>
    </source>
</reference>
<feature type="compositionally biased region" description="Polar residues" evidence="1">
    <location>
        <begin position="149"/>
        <end position="169"/>
    </location>
</feature>
<dbReference type="Proteomes" id="UP001652623">
    <property type="component" value="Chromosome 4"/>
</dbReference>
<keyword evidence="2" id="KW-0472">Membrane</keyword>
<evidence type="ECO:0000313" key="3">
    <source>
        <dbReference type="Proteomes" id="UP001652623"/>
    </source>
</evidence>